<dbReference type="EMBL" id="AE017308">
    <property type="protein sequence ID" value="AAT27712.1"/>
    <property type="molecule type" value="Genomic_DNA"/>
</dbReference>
<dbReference type="GO" id="GO:0006260">
    <property type="term" value="P:DNA replication"/>
    <property type="evidence" value="ECO:0007669"/>
    <property type="project" value="InterPro"/>
</dbReference>
<dbReference type="InterPro" id="IPR011344">
    <property type="entry name" value="ssDNA-bd"/>
</dbReference>
<dbReference type="PANTHER" id="PTHR10302:SF27">
    <property type="entry name" value="SINGLE-STRANDED DNA-BINDING PROTEIN"/>
    <property type="match status" value="1"/>
</dbReference>
<evidence type="ECO:0000256" key="4">
    <source>
        <dbReference type="SAM" id="MobiDB-lite"/>
    </source>
</evidence>
<evidence type="ECO:0000256" key="1">
    <source>
        <dbReference type="ARBA" id="ARBA00023125"/>
    </source>
</evidence>
<dbReference type="CDD" id="cd04496">
    <property type="entry name" value="SSB_OBF"/>
    <property type="match status" value="1"/>
</dbReference>
<feature type="compositionally biased region" description="Polar residues" evidence="4">
    <location>
        <begin position="150"/>
        <end position="160"/>
    </location>
</feature>
<dbReference type="AlphaFoldDB" id="Q6KI64"/>
<dbReference type="Proteomes" id="UP000009072">
    <property type="component" value="Chromosome"/>
</dbReference>
<organism evidence="5 6">
    <name type="scientific">Mycoplasma mobile (strain ATCC 43663 / 163K / NCTC 11711)</name>
    <name type="common">Mesomycoplasma mobile</name>
    <dbReference type="NCBI Taxonomy" id="267748"/>
    <lineage>
        <taxon>Bacteria</taxon>
        <taxon>Bacillati</taxon>
        <taxon>Mycoplasmatota</taxon>
        <taxon>Mycoplasmoidales</taxon>
        <taxon>Metamycoplasmataceae</taxon>
        <taxon>Mesomycoplasma</taxon>
    </lineage>
</organism>
<dbReference type="KEGG" id="mmo:MMOB2260"/>
<feature type="region of interest" description="Disordered" evidence="4">
    <location>
        <begin position="113"/>
        <end position="175"/>
    </location>
</feature>
<dbReference type="InterPro" id="IPR000424">
    <property type="entry name" value="Primosome_PriB/ssb"/>
</dbReference>
<dbReference type="GO" id="GO:0003697">
    <property type="term" value="F:single-stranded DNA binding"/>
    <property type="evidence" value="ECO:0007669"/>
    <property type="project" value="InterPro"/>
</dbReference>
<sequence>MKESYMNKVLLVGRIAQKGELKETSNSNIPYVRFRVAVRKDNVSQNAREDSDFIPVIAWRNTATFVNNYMNIGDLVSVEGTFSTSTFKNSNDEFVNVYEVTISNIKSLESKKARDERKEFQGTNNFETKQKSNSNFSEPTFVDSSENKSSKIQKTSQSFKTETDEDEEMDWDLEF</sequence>
<gene>
    <name evidence="5" type="primary">ssb</name>
    <name evidence="5" type="ordered locus">MMOB2260</name>
</gene>
<accession>Q6KI64</accession>
<dbReference type="eggNOG" id="COG0629">
    <property type="taxonomic scope" value="Bacteria"/>
</dbReference>
<dbReference type="Gene3D" id="2.40.50.140">
    <property type="entry name" value="Nucleic acid-binding proteins"/>
    <property type="match status" value="1"/>
</dbReference>
<protein>
    <recommendedName>
        <fullName evidence="2 3">Single-stranded DNA-binding protein</fullName>
    </recommendedName>
</protein>
<evidence type="ECO:0000313" key="6">
    <source>
        <dbReference type="Proteomes" id="UP000009072"/>
    </source>
</evidence>
<evidence type="ECO:0000313" key="5">
    <source>
        <dbReference type="EMBL" id="AAT27712.1"/>
    </source>
</evidence>
<feature type="compositionally biased region" description="Polar residues" evidence="4">
    <location>
        <begin position="121"/>
        <end position="144"/>
    </location>
</feature>
<dbReference type="PROSITE" id="PS50935">
    <property type="entry name" value="SSB"/>
    <property type="match status" value="1"/>
</dbReference>
<dbReference type="HOGENOM" id="CLU_078758_6_2_14"/>
<name>Q6KI64_MYCM1</name>
<dbReference type="OrthoDB" id="9809878at2"/>
<evidence type="ECO:0000256" key="2">
    <source>
        <dbReference type="PIRNR" id="PIRNR002070"/>
    </source>
</evidence>
<dbReference type="GO" id="GO:0009295">
    <property type="term" value="C:nucleoid"/>
    <property type="evidence" value="ECO:0007669"/>
    <property type="project" value="TreeGrafter"/>
</dbReference>
<dbReference type="STRING" id="267748.MMOB2260"/>
<dbReference type="NCBIfam" id="TIGR00621">
    <property type="entry name" value="ssb"/>
    <property type="match status" value="1"/>
</dbReference>
<evidence type="ECO:0000256" key="3">
    <source>
        <dbReference type="RuleBase" id="RU000524"/>
    </source>
</evidence>
<dbReference type="SUPFAM" id="SSF50249">
    <property type="entry name" value="Nucleic acid-binding proteins"/>
    <property type="match status" value="1"/>
</dbReference>
<reference evidence="5 6" key="1">
    <citation type="journal article" date="2004" name="Genome Res.">
        <title>The complete genome and proteome of Mycoplasma mobile.</title>
        <authorList>
            <person name="Jaffe J.D."/>
            <person name="Stange-Thomann N."/>
            <person name="Smith C."/>
            <person name="DeCaprio D."/>
            <person name="Fisher S."/>
            <person name="Butler J."/>
            <person name="Calvo S."/>
            <person name="Elkins T."/>
            <person name="FitzGerald M.G."/>
            <person name="Hafez N."/>
            <person name="Kodira C.D."/>
            <person name="Major J."/>
            <person name="Wang S."/>
            <person name="Wilkinson J."/>
            <person name="Nicol R."/>
            <person name="Nusbaum C."/>
            <person name="Birren B."/>
            <person name="Berg H.C."/>
            <person name="Church G.M."/>
        </authorList>
    </citation>
    <scope>NUCLEOTIDE SEQUENCE [LARGE SCALE GENOMIC DNA]</scope>
    <source>
        <strain evidence="6">ATCC 43663 / 163K / NCTC 11711</strain>
    </source>
</reference>
<dbReference type="Pfam" id="PF00436">
    <property type="entry name" value="SSB"/>
    <property type="match status" value="1"/>
</dbReference>
<keyword evidence="1 2" id="KW-0238">DNA-binding</keyword>
<dbReference type="PANTHER" id="PTHR10302">
    <property type="entry name" value="SINGLE-STRANDED DNA-BINDING PROTEIN"/>
    <property type="match status" value="1"/>
</dbReference>
<proteinExistence type="predicted"/>
<dbReference type="InterPro" id="IPR012340">
    <property type="entry name" value="NA-bd_OB-fold"/>
</dbReference>
<feature type="compositionally biased region" description="Acidic residues" evidence="4">
    <location>
        <begin position="163"/>
        <end position="175"/>
    </location>
</feature>
<dbReference type="PIRSF" id="PIRSF002070">
    <property type="entry name" value="SSB"/>
    <property type="match status" value="1"/>
</dbReference>
<keyword evidence="6" id="KW-1185">Reference proteome</keyword>